<accession>A0AA37PDB7</accession>
<proteinExistence type="inferred from homology"/>
<dbReference type="AlphaFoldDB" id="A0AA37PDB7"/>
<dbReference type="GO" id="GO:0016705">
    <property type="term" value="F:oxidoreductase activity, acting on paired donors, with incorporation or reduction of molecular oxygen"/>
    <property type="evidence" value="ECO:0007669"/>
    <property type="project" value="InterPro"/>
</dbReference>
<name>A0AA37PDB7_9PEZI</name>
<dbReference type="InterPro" id="IPR001128">
    <property type="entry name" value="Cyt_P450"/>
</dbReference>
<evidence type="ECO:0000256" key="6">
    <source>
        <dbReference type="ARBA" id="ARBA00023004"/>
    </source>
</evidence>
<evidence type="ECO:0000313" key="10">
    <source>
        <dbReference type="Proteomes" id="UP001055115"/>
    </source>
</evidence>
<dbReference type="Proteomes" id="UP001055115">
    <property type="component" value="Unassembled WGS sequence"/>
</dbReference>
<keyword evidence="6 8" id="KW-0408">Iron</keyword>
<keyword evidence="3 8" id="KW-0349">Heme</keyword>
<dbReference type="Gene3D" id="1.10.630.10">
    <property type="entry name" value="Cytochrome P450"/>
    <property type="match status" value="1"/>
</dbReference>
<dbReference type="SUPFAM" id="SSF48264">
    <property type="entry name" value="Cytochrome P450"/>
    <property type="match status" value="1"/>
</dbReference>
<dbReference type="PRINTS" id="PR00465">
    <property type="entry name" value="EP450IV"/>
</dbReference>
<dbReference type="PANTHER" id="PTHR46206:SF1">
    <property type="entry name" value="P450, PUTATIVE (EUROFUNG)-RELATED"/>
    <property type="match status" value="1"/>
</dbReference>
<evidence type="ECO:0000313" key="9">
    <source>
        <dbReference type="EMBL" id="GKT50143.1"/>
    </source>
</evidence>
<dbReference type="InterPro" id="IPR002403">
    <property type="entry name" value="Cyt_P450_E_grp-IV"/>
</dbReference>
<dbReference type="GO" id="GO:0020037">
    <property type="term" value="F:heme binding"/>
    <property type="evidence" value="ECO:0007669"/>
    <property type="project" value="InterPro"/>
</dbReference>
<dbReference type="PANTHER" id="PTHR46206">
    <property type="entry name" value="CYTOCHROME P450"/>
    <property type="match status" value="1"/>
</dbReference>
<evidence type="ECO:0000256" key="5">
    <source>
        <dbReference type="ARBA" id="ARBA00023002"/>
    </source>
</evidence>
<sequence>MVVPITEERLLKRRKLAEDPDFEFDEPLDYMKFLLDSPDAFDPSLKTNPVPLARAYIMVNASAFHATGLTLANLLLDVFSADLNVAEELRGEDVAVQAEHGARLSFPVLGRHRDESLYPNPDQYDAFKFSRVRLQQHDKVGNEIKVKAAVTTDAENLSLGLGKSVCPGRFFAVDLLKGIAAHILIHYEVQHFSERPANIVISSQCKTTPKGDEKS</sequence>
<keyword evidence="7 9" id="KW-0503">Monooxygenase</keyword>
<comment type="cofactor">
    <cofactor evidence="1 8">
        <name>heme</name>
        <dbReference type="ChEBI" id="CHEBI:30413"/>
    </cofactor>
</comment>
<feature type="binding site" description="axial binding residue" evidence="8">
    <location>
        <position position="166"/>
    </location>
    <ligand>
        <name>heme</name>
        <dbReference type="ChEBI" id="CHEBI:30413"/>
    </ligand>
    <ligandPart>
        <name>Fe</name>
        <dbReference type="ChEBI" id="CHEBI:18248"/>
    </ligandPart>
</feature>
<reference evidence="9 10" key="1">
    <citation type="submission" date="2022-03" db="EMBL/GenBank/DDBJ databases">
        <title>Genome data of Colletotrichum spp.</title>
        <authorList>
            <person name="Utami Y.D."/>
            <person name="Hiruma K."/>
        </authorList>
    </citation>
    <scope>NUCLEOTIDE SEQUENCE [LARGE SCALE GENOMIC DNA]</scope>
    <source>
        <strain evidence="9 10">MAFF 239500</strain>
    </source>
</reference>
<organism evidence="9 10">
    <name type="scientific">Colletotrichum spaethianum</name>
    <dbReference type="NCBI Taxonomy" id="700344"/>
    <lineage>
        <taxon>Eukaryota</taxon>
        <taxon>Fungi</taxon>
        <taxon>Dikarya</taxon>
        <taxon>Ascomycota</taxon>
        <taxon>Pezizomycotina</taxon>
        <taxon>Sordariomycetes</taxon>
        <taxon>Hypocreomycetidae</taxon>
        <taxon>Glomerellales</taxon>
        <taxon>Glomerellaceae</taxon>
        <taxon>Colletotrichum</taxon>
        <taxon>Colletotrichum spaethianum species complex</taxon>
    </lineage>
</organism>
<comment type="caution">
    <text evidence="9">The sequence shown here is derived from an EMBL/GenBank/DDBJ whole genome shotgun (WGS) entry which is preliminary data.</text>
</comment>
<dbReference type="Pfam" id="PF00067">
    <property type="entry name" value="p450"/>
    <property type="match status" value="1"/>
</dbReference>
<dbReference type="GeneID" id="73331126"/>
<evidence type="ECO:0000256" key="4">
    <source>
        <dbReference type="ARBA" id="ARBA00022723"/>
    </source>
</evidence>
<evidence type="ECO:0000256" key="1">
    <source>
        <dbReference type="ARBA" id="ARBA00001971"/>
    </source>
</evidence>
<keyword evidence="4 8" id="KW-0479">Metal-binding</keyword>
<dbReference type="GO" id="GO:0004497">
    <property type="term" value="F:monooxygenase activity"/>
    <property type="evidence" value="ECO:0007669"/>
    <property type="project" value="UniProtKB-KW"/>
</dbReference>
<dbReference type="RefSeq" id="XP_049132493.1">
    <property type="nucleotide sequence ID" value="XM_049276536.1"/>
</dbReference>
<evidence type="ECO:0000256" key="7">
    <source>
        <dbReference type="ARBA" id="ARBA00023033"/>
    </source>
</evidence>
<gene>
    <name evidence="9" type="ORF">ColSpa_10324</name>
</gene>
<dbReference type="EMBL" id="BQXU01000034">
    <property type="protein sequence ID" value="GKT50143.1"/>
    <property type="molecule type" value="Genomic_DNA"/>
</dbReference>
<keyword evidence="10" id="KW-1185">Reference proteome</keyword>
<evidence type="ECO:0000256" key="8">
    <source>
        <dbReference type="PIRSR" id="PIRSR602403-1"/>
    </source>
</evidence>
<dbReference type="InterPro" id="IPR036396">
    <property type="entry name" value="Cyt_P450_sf"/>
</dbReference>
<evidence type="ECO:0000256" key="2">
    <source>
        <dbReference type="ARBA" id="ARBA00010617"/>
    </source>
</evidence>
<protein>
    <submittedName>
        <fullName evidence="9">Cytochrome P450 monooxygenase gloP</fullName>
    </submittedName>
</protein>
<dbReference type="GO" id="GO:0005506">
    <property type="term" value="F:iron ion binding"/>
    <property type="evidence" value="ECO:0007669"/>
    <property type="project" value="InterPro"/>
</dbReference>
<keyword evidence="5" id="KW-0560">Oxidoreductase</keyword>
<evidence type="ECO:0000256" key="3">
    <source>
        <dbReference type="ARBA" id="ARBA00022617"/>
    </source>
</evidence>
<comment type="similarity">
    <text evidence="2">Belongs to the cytochrome P450 family.</text>
</comment>